<dbReference type="EMBL" id="BOQT01000001">
    <property type="protein sequence ID" value="GIN19211.1"/>
    <property type="molecule type" value="Genomic_DNA"/>
</dbReference>
<feature type="region of interest" description="Disordered" evidence="1">
    <location>
        <begin position="1"/>
        <end position="26"/>
    </location>
</feature>
<evidence type="ECO:0000313" key="2">
    <source>
        <dbReference type="EMBL" id="GIN19211.1"/>
    </source>
</evidence>
<gene>
    <name evidence="2" type="ORF">J1TS3_03450</name>
</gene>
<protein>
    <submittedName>
        <fullName evidence="2">Uncharacterized protein</fullName>
    </submittedName>
</protein>
<dbReference type="Proteomes" id="UP000680279">
    <property type="component" value="Unassembled WGS sequence"/>
</dbReference>
<evidence type="ECO:0000313" key="3">
    <source>
        <dbReference type="Proteomes" id="UP000680279"/>
    </source>
</evidence>
<keyword evidence="3" id="KW-1185">Reference proteome</keyword>
<organism evidence="2 3">
    <name type="scientific">Siminovitchia fordii</name>
    <dbReference type="NCBI Taxonomy" id="254759"/>
    <lineage>
        <taxon>Bacteria</taxon>
        <taxon>Bacillati</taxon>
        <taxon>Bacillota</taxon>
        <taxon>Bacilli</taxon>
        <taxon>Bacillales</taxon>
        <taxon>Bacillaceae</taxon>
        <taxon>Siminovitchia</taxon>
    </lineage>
</organism>
<comment type="caution">
    <text evidence="2">The sequence shown here is derived from an EMBL/GenBank/DDBJ whole genome shotgun (WGS) entry which is preliminary data.</text>
</comment>
<evidence type="ECO:0000256" key="1">
    <source>
        <dbReference type="SAM" id="MobiDB-lite"/>
    </source>
</evidence>
<name>A0ABQ4K0P1_9BACI</name>
<reference evidence="2 3" key="1">
    <citation type="submission" date="2021-03" db="EMBL/GenBank/DDBJ databases">
        <title>Antimicrobial resistance genes in bacteria isolated from Japanese honey, and their potential for conferring macrolide and lincosamide resistance in the American foulbrood pathogen Paenibacillus larvae.</title>
        <authorList>
            <person name="Okamoto M."/>
            <person name="Kumagai M."/>
            <person name="Kanamori H."/>
            <person name="Takamatsu D."/>
        </authorList>
    </citation>
    <scope>NUCLEOTIDE SEQUENCE [LARGE SCALE GENOMIC DNA]</scope>
    <source>
        <strain evidence="2 3">J1TS3</strain>
    </source>
</reference>
<accession>A0ABQ4K0P1</accession>
<feature type="compositionally biased region" description="Polar residues" evidence="1">
    <location>
        <begin position="1"/>
        <end position="17"/>
    </location>
</feature>
<proteinExistence type="predicted"/>
<sequence>MQTQYRSSTDQTGASTSRIEDTVDFGRNKTKKNNIKYFEEEEFIFEEEKVEEKEEIKQVKEENEPVSAADYFRYHDHSSHRPSKGGLNPVKSFISMTIGEKLHHLSSKPQFYSCTFSTRNSSVTGKLHAAEKENIVVKADSGELVKIEKQDLTGIRINA</sequence>